<keyword evidence="1 4" id="KW-0812">Transmembrane</keyword>
<geneLocation type="mitochondrion" evidence="5"/>
<keyword evidence="4" id="KW-0186">Copper</keyword>
<evidence type="ECO:0000256" key="4">
    <source>
        <dbReference type="RuleBase" id="RU367022"/>
    </source>
</evidence>
<dbReference type="Proteomes" id="UP000290189">
    <property type="component" value="Unassembled WGS sequence"/>
</dbReference>
<dbReference type="InterPro" id="IPR007274">
    <property type="entry name" value="Cop_transporter"/>
</dbReference>
<keyword evidence="2 4" id="KW-1133">Transmembrane helix</keyword>
<reference evidence="5 6" key="1">
    <citation type="submission" date="2018-03" db="EMBL/GenBank/DDBJ databases">
        <authorList>
            <person name="Fogelqvist J."/>
        </authorList>
    </citation>
    <scope>NUCLEOTIDE SEQUENCE [LARGE SCALE GENOMIC DNA]</scope>
</reference>
<sequence>MSSLSMPMPPMTMPMYFTTHWQHQHVLFSFWEIKTVPGYCASLVAVAVVAALLYGLDSIQAGLDRGLARPIGAGAASGSAELPLLTPPGIVALSLPYRFGRSFLELIRIVLSLWVMLVAMTYDVGLFVAIAVGGAVGHFIFSKPSADEKRTRPCRCGV</sequence>
<proteinExistence type="inferred from homology"/>
<keyword evidence="4" id="KW-0187">Copper transport</keyword>
<comment type="similarity">
    <text evidence="4">Belongs to the copper transporter (Ctr) (TC 1.A.56) family. SLC31A subfamily.</text>
</comment>
<evidence type="ECO:0000256" key="2">
    <source>
        <dbReference type="ARBA" id="ARBA00022989"/>
    </source>
</evidence>
<dbReference type="PANTHER" id="PTHR12483">
    <property type="entry name" value="SOLUTE CARRIER FAMILY 31 COPPER TRANSPORTERS"/>
    <property type="match status" value="1"/>
</dbReference>
<dbReference type="GO" id="GO:0005375">
    <property type="term" value="F:copper ion transmembrane transporter activity"/>
    <property type="evidence" value="ECO:0007669"/>
    <property type="project" value="UniProtKB-UniRule"/>
</dbReference>
<gene>
    <name evidence="5" type="ORF">PLBR_LOCUS7633</name>
</gene>
<evidence type="ECO:0000256" key="1">
    <source>
        <dbReference type="ARBA" id="ARBA00022692"/>
    </source>
</evidence>
<evidence type="ECO:0000256" key="3">
    <source>
        <dbReference type="ARBA" id="ARBA00023136"/>
    </source>
</evidence>
<comment type="subcellular location">
    <subcellularLocation>
        <location evidence="4">Membrane</location>
        <topology evidence="4">Multi-pass membrane protein</topology>
    </subcellularLocation>
</comment>
<feature type="transmembrane region" description="Helical" evidence="4">
    <location>
        <begin position="36"/>
        <end position="56"/>
    </location>
</feature>
<evidence type="ECO:0000313" key="5">
    <source>
        <dbReference type="EMBL" id="SPR00418.1"/>
    </source>
</evidence>
<keyword evidence="3 4" id="KW-0472">Membrane</keyword>
<keyword evidence="4" id="KW-0406">Ion transport</keyword>
<keyword evidence="4" id="KW-0813">Transport</keyword>
<accession>A0A3P3YJN1</accession>
<protein>
    <recommendedName>
        <fullName evidence="4">Copper transport protein</fullName>
    </recommendedName>
</protein>
<dbReference type="GO" id="GO:0016020">
    <property type="term" value="C:membrane"/>
    <property type="evidence" value="ECO:0007669"/>
    <property type="project" value="UniProtKB-SubCell"/>
</dbReference>
<evidence type="ECO:0000313" key="6">
    <source>
        <dbReference type="Proteomes" id="UP000290189"/>
    </source>
</evidence>
<organism evidence="5 6">
    <name type="scientific">Plasmodiophora brassicae</name>
    <name type="common">Clubroot disease agent</name>
    <dbReference type="NCBI Taxonomy" id="37360"/>
    <lineage>
        <taxon>Eukaryota</taxon>
        <taxon>Sar</taxon>
        <taxon>Rhizaria</taxon>
        <taxon>Endomyxa</taxon>
        <taxon>Phytomyxea</taxon>
        <taxon>Plasmodiophorida</taxon>
        <taxon>Plasmodiophoridae</taxon>
        <taxon>Plasmodiophora</taxon>
    </lineage>
</organism>
<name>A0A3P3YJN1_PLABS</name>
<dbReference type="EMBL" id="OVEO01000014">
    <property type="protein sequence ID" value="SPR00418.1"/>
    <property type="molecule type" value="Genomic_DNA"/>
</dbReference>
<dbReference type="AlphaFoldDB" id="A0A3P3YJN1"/>
<dbReference type="Pfam" id="PF04145">
    <property type="entry name" value="Ctr"/>
    <property type="match status" value="1"/>
</dbReference>
<keyword evidence="5" id="KW-0496">Mitochondrion</keyword>